<name>A0A419DEQ2_9BACT</name>
<dbReference type="CDD" id="cd10030">
    <property type="entry name" value="UDG-F4_TTUDGA_SPO1dp_like"/>
    <property type="match status" value="1"/>
</dbReference>
<dbReference type="Pfam" id="PF03167">
    <property type="entry name" value="UDG"/>
    <property type="match status" value="1"/>
</dbReference>
<dbReference type="Gene3D" id="3.40.470.10">
    <property type="entry name" value="Uracil-DNA glycosylase-like domain"/>
    <property type="match status" value="1"/>
</dbReference>
<dbReference type="EC" id="3.2.2.27" evidence="3"/>
<dbReference type="InterPro" id="IPR036895">
    <property type="entry name" value="Uracil-DNA_glycosylase-like_sf"/>
</dbReference>
<keyword evidence="6" id="KW-0479">Metal-binding</keyword>
<proteinExistence type="inferred from homology"/>
<evidence type="ECO:0000256" key="11">
    <source>
        <dbReference type="ARBA" id="ARBA00023204"/>
    </source>
</evidence>
<comment type="similarity">
    <text evidence="2">Belongs to the uracil-DNA glycosylase (UDG) superfamily. Type 4 (UDGa) family.</text>
</comment>
<evidence type="ECO:0000256" key="1">
    <source>
        <dbReference type="ARBA" id="ARBA00001400"/>
    </source>
</evidence>
<dbReference type="SUPFAM" id="SSF52141">
    <property type="entry name" value="Uracil-DNA glycosylase-like"/>
    <property type="match status" value="1"/>
</dbReference>
<organism evidence="13 14">
    <name type="scientific">candidate division WS5 bacterium</name>
    <dbReference type="NCBI Taxonomy" id="2093353"/>
    <lineage>
        <taxon>Bacteria</taxon>
        <taxon>candidate division WS5</taxon>
    </lineage>
</organism>
<dbReference type="GO" id="GO:0046872">
    <property type="term" value="F:metal ion binding"/>
    <property type="evidence" value="ECO:0007669"/>
    <property type="project" value="UniProtKB-KW"/>
</dbReference>
<evidence type="ECO:0000256" key="2">
    <source>
        <dbReference type="ARBA" id="ARBA00006521"/>
    </source>
</evidence>
<evidence type="ECO:0000313" key="14">
    <source>
        <dbReference type="Proteomes" id="UP000285655"/>
    </source>
</evidence>
<dbReference type="GO" id="GO:0006281">
    <property type="term" value="P:DNA repair"/>
    <property type="evidence" value="ECO:0007669"/>
    <property type="project" value="UniProtKB-KW"/>
</dbReference>
<dbReference type="InterPro" id="IPR005122">
    <property type="entry name" value="Uracil-DNA_glycosylase-like"/>
</dbReference>
<dbReference type="SMART" id="SM00987">
    <property type="entry name" value="UreE_C"/>
    <property type="match status" value="1"/>
</dbReference>
<evidence type="ECO:0000256" key="6">
    <source>
        <dbReference type="ARBA" id="ARBA00022723"/>
    </source>
</evidence>
<dbReference type="PANTHER" id="PTHR33693">
    <property type="entry name" value="TYPE-5 URACIL-DNA GLYCOSYLASE"/>
    <property type="match status" value="1"/>
</dbReference>
<evidence type="ECO:0000256" key="8">
    <source>
        <dbReference type="ARBA" id="ARBA00022801"/>
    </source>
</evidence>
<evidence type="ECO:0000256" key="9">
    <source>
        <dbReference type="ARBA" id="ARBA00023004"/>
    </source>
</evidence>
<evidence type="ECO:0000256" key="5">
    <source>
        <dbReference type="ARBA" id="ARBA00022485"/>
    </source>
</evidence>
<reference evidence="13 14" key="1">
    <citation type="journal article" date="2017" name="ISME J.">
        <title>Energy and carbon metabolisms in a deep terrestrial subsurface fluid microbial community.</title>
        <authorList>
            <person name="Momper L."/>
            <person name="Jungbluth S.P."/>
            <person name="Lee M.D."/>
            <person name="Amend J.P."/>
        </authorList>
    </citation>
    <scope>NUCLEOTIDE SEQUENCE [LARGE SCALE GENOMIC DNA]</scope>
    <source>
        <strain evidence="13">SURF_29</strain>
    </source>
</reference>
<dbReference type="PANTHER" id="PTHR33693:SF1">
    <property type="entry name" value="TYPE-4 URACIL-DNA GLYCOSYLASE"/>
    <property type="match status" value="1"/>
</dbReference>
<dbReference type="SMART" id="SM00986">
    <property type="entry name" value="UDG"/>
    <property type="match status" value="1"/>
</dbReference>
<comment type="caution">
    <text evidence="13">The sequence shown here is derived from an EMBL/GenBank/DDBJ whole genome shotgun (WGS) entry which is preliminary data.</text>
</comment>
<feature type="domain" description="Uracil-DNA glycosylase-like" evidence="12">
    <location>
        <begin position="38"/>
        <end position="193"/>
    </location>
</feature>
<dbReference type="InterPro" id="IPR051536">
    <property type="entry name" value="UDG_Type-4/5"/>
</dbReference>
<comment type="catalytic activity">
    <reaction evidence="1">
        <text>Hydrolyzes single-stranded DNA or mismatched double-stranded DNA and polynucleotides, releasing free uracil.</text>
        <dbReference type="EC" id="3.2.2.27"/>
    </reaction>
</comment>
<evidence type="ECO:0000259" key="12">
    <source>
        <dbReference type="SMART" id="SM00986"/>
    </source>
</evidence>
<evidence type="ECO:0000256" key="4">
    <source>
        <dbReference type="ARBA" id="ARBA00019403"/>
    </source>
</evidence>
<evidence type="ECO:0000256" key="3">
    <source>
        <dbReference type="ARBA" id="ARBA00012030"/>
    </source>
</evidence>
<evidence type="ECO:0000313" key="13">
    <source>
        <dbReference type="EMBL" id="RJO61562.1"/>
    </source>
</evidence>
<keyword evidence="9" id="KW-0408">Iron</keyword>
<protein>
    <recommendedName>
        <fullName evidence="4">Type-4 uracil-DNA glycosylase</fullName>
        <ecNumber evidence="3">3.2.2.27</ecNumber>
    </recommendedName>
</protein>
<keyword evidence="5" id="KW-0004">4Fe-4S</keyword>
<sequence>MNITDEDILGAESISAINKLVSKCERCSLFKTKTKDVPGVGDESADVMFIGEAPGKDEDLRGEPFVGRAGQLLTELIQGLSWERKDVYIANVLKHRPPNNRDPLPEEAEMCWPYLKRQIHLIDPKLIVFLGRHAMNRFFPTLQISKCHGKAFRKDFNGRKQVFYALYHPAVAIYNSNMRETLEADFNRIPKVLEKIDEENLDNNGNNIEQTKLF</sequence>
<dbReference type="NCBIfam" id="TIGR00758">
    <property type="entry name" value="UDG_fam4"/>
    <property type="match status" value="1"/>
</dbReference>
<keyword evidence="11" id="KW-0234">DNA repair</keyword>
<dbReference type="GO" id="GO:0004844">
    <property type="term" value="F:uracil DNA N-glycosylase activity"/>
    <property type="evidence" value="ECO:0007669"/>
    <property type="project" value="UniProtKB-EC"/>
</dbReference>
<dbReference type="Proteomes" id="UP000285655">
    <property type="component" value="Unassembled WGS sequence"/>
</dbReference>
<keyword evidence="8" id="KW-0378">Hydrolase</keyword>
<dbReference type="GO" id="GO:0051539">
    <property type="term" value="F:4 iron, 4 sulfur cluster binding"/>
    <property type="evidence" value="ECO:0007669"/>
    <property type="project" value="UniProtKB-KW"/>
</dbReference>
<accession>A0A419DEQ2</accession>
<evidence type="ECO:0000256" key="7">
    <source>
        <dbReference type="ARBA" id="ARBA00022763"/>
    </source>
</evidence>
<keyword evidence="10" id="KW-0411">Iron-sulfur</keyword>
<gene>
    <name evidence="13" type="ORF">C4544_02400</name>
</gene>
<dbReference type="AlphaFoldDB" id="A0A419DEQ2"/>
<dbReference type="EMBL" id="QZJW01000017">
    <property type="protein sequence ID" value="RJO61562.1"/>
    <property type="molecule type" value="Genomic_DNA"/>
</dbReference>
<keyword evidence="7" id="KW-0227">DNA damage</keyword>
<dbReference type="InterPro" id="IPR005273">
    <property type="entry name" value="Ura-DNA_glyco_family4"/>
</dbReference>
<evidence type="ECO:0000256" key="10">
    <source>
        <dbReference type="ARBA" id="ARBA00023014"/>
    </source>
</evidence>